<dbReference type="InterPro" id="IPR008906">
    <property type="entry name" value="HATC_C_dom"/>
</dbReference>
<protein>
    <recommendedName>
        <fullName evidence="2">HAT C-terminal dimerisation domain-containing protein</fullName>
    </recommendedName>
</protein>
<dbReference type="EMBL" id="BFEA01000418">
    <property type="protein sequence ID" value="GBG82786.1"/>
    <property type="molecule type" value="Genomic_DNA"/>
</dbReference>
<evidence type="ECO:0000313" key="3">
    <source>
        <dbReference type="EMBL" id="GBG82786.1"/>
    </source>
</evidence>
<dbReference type="OrthoDB" id="4951847at2759"/>
<feature type="domain" description="HAT C-terminal dimerisation" evidence="2">
    <location>
        <begin position="32"/>
        <end position="107"/>
    </location>
</feature>
<feature type="region of interest" description="Disordered" evidence="1">
    <location>
        <begin position="297"/>
        <end position="319"/>
    </location>
</feature>
<keyword evidence="4" id="KW-1185">Reference proteome</keyword>
<dbReference type="Pfam" id="PF05699">
    <property type="entry name" value="Dimer_Tnp_hAT"/>
    <property type="match status" value="1"/>
</dbReference>
<dbReference type="GO" id="GO:0046983">
    <property type="term" value="F:protein dimerization activity"/>
    <property type="evidence" value="ECO:0007669"/>
    <property type="project" value="InterPro"/>
</dbReference>
<evidence type="ECO:0000259" key="2">
    <source>
        <dbReference type="Pfam" id="PF05699"/>
    </source>
</evidence>
<comment type="caution">
    <text evidence="3">The sequence shown here is derived from an EMBL/GenBank/DDBJ whole genome shotgun (WGS) entry which is preliminary data.</text>
</comment>
<sequence>MEFQKQPARVATENVCTPEKAMKKRKDEHMWEQPAVDDVKRLDPATWWAAHGGDVPTLHAIAIKIMGMWSIATPAERNWASMDFIHTKRRHSLSPASLEKLVYIHWNMQLLRARHHKDNWFVDVWGSFFEPIMEPQQNDGSTLVTDTEDAAEKQDEEMRQRNMAKAPRNRIPKNLLDSDTSDSSDLEDMVWKLKCRNESSSEDCSEDEDSDFELGAVPAVPATTYVGRRTWRQDRDLEVESTPVVDTVDTDVEFLLHRHDDPDEEEATRAKEMADKDRELMDRRVAKEEPRRAAIVTRRERERRAAQQEKHGGEALKEMEGDVQPAIEKGEQQQGEPADAAGEQQAAVVVYMCRPRPCVEQEVGAEGETTDQERRLTKVVFFITTSGHPSPLQDATCLNRWFSGLQTFHHFRTIEV</sequence>
<evidence type="ECO:0000313" key="4">
    <source>
        <dbReference type="Proteomes" id="UP000265515"/>
    </source>
</evidence>
<dbReference type="InterPro" id="IPR012337">
    <property type="entry name" value="RNaseH-like_sf"/>
</dbReference>
<gene>
    <name evidence="3" type="ORF">CBR_g36317</name>
</gene>
<accession>A0A388LKC7</accession>
<feature type="compositionally biased region" description="Polar residues" evidence="1">
    <location>
        <begin position="136"/>
        <end position="145"/>
    </location>
</feature>
<organism evidence="3 4">
    <name type="scientific">Chara braunii</name>
    <name type="common">Braun's stonewort</name>
    <dbReference type="NCBI Taxonomy" id="69332"/>
    <lineage>
        <taxon>Eukaryota</taxon>
        <taxon>Viridiplantae</taxon>
        <taxon>Streptophyta</taxon>
        <taxon>Charophyceae</taxon>
        <taxon>Charales</taxon>
        <taxon>Characeae</taxon>
        <taxon>Chara</taxon>
    </lineage>
</organism>
<dbReference type="AlphaFoldDB" id="A0A388LKC7"/>
<dbReference type="Gramene" id="GBG82786">
    <property type="protein sequence ID" value="GBG82786"/>
    <property type="gene ID" value="CBR_g36317"/>
</dbReference>
<proteinExistence type="predicted"/>
<feature type="compositionally biased region" description="Basic and acidic residues" evidence="1">
    <location>
        <begin position="150"/>
        <end position="160"/>
    </location>
</feature>
<evidence type="ECO:0000256" key="1">
    <source>
        <dbReference type="SAM" id="MobiDB-lite"/>
    </source>
</evidence>
<feature type="region of interest" description="Disordered" evidence="1">
    <location>
        <begin position="136"/>
        <end position="183"/>
    </location>
</feature>
<dbReference type="SUPFAM" id="SSF53098">
    <property type="entry name" value="Ribonuclease H-like"/>
    <property type="match status" value="1"/>
</dbReference>
<dbReference type="Proteomes" id="UP000265515">
    <property type="component" value="Unassembled WGS sequence"/>
</dbReference>
<dbReference type="STRING" id="69332.A0A388LKC7"/>
<name>A0A388LKC7_CHABU</name>
<reference evidence="3 4" key="1">
    <citation type="journal article" date="2018" name="Cell">
        <title>The Chara Genome: Secondary Complexity and Implications for Plant Terrestrialization.</title>
        <authorList>
            <person name="Nishiyama T."/>
            <person name="Sakayama H."/>
            <person name="Vries J.D."/>
            <person name="Buschmann H."/>
            <person name="Saint-Marcoux D."/>
            <person name="Ullrich K.K."/>
            <person name="Haas F.B."/>
            <person name="Vanderstraeten L."/>
            <person name="Becker D."/>
            <person name="Lang D."/>
            <person name="Vosolsobe S."/>
            <person name="Rombauts S."/>
            <person name="Wilhelmsson P.K.I."/>
            <person name="Janitza P."/>
            <person name="Kern R."/>
            <person name="Heyl A."/>
            <person name="Rumpler F."/>
            <person name="Villalobos L.I.A.C."/>
            <person name="Clay J.M."/>
            <person name="Skokan R."/>
            <person name="Toyoda A."/>
            <person name="Suzuki Y."/>
            <person name="Kagoshima H."/>
            <person name="Schijlen E."/>
            <person name="Tajeshwar N."/>
            <person name="Catarino B."/>
            <person name="Hetherington A.J."/>
            <person name="Saltykova A."/>
            <person name="Bonnot C."/>
            <person name="Breuninger H."/>
            <person name="Symeonidi A."/>
            <person name="Radhakrishnan G.V."/>
            <person name="Van Nieuwerburgh F."/>
            <person name="Deforce D."/>
            <person name="Chang C."/>
            <person name="Karol K.G."/>
            <person name="Hedrich R."/>
            <person name="Ulvskov P."/>
            <person name="Glockner G."/>
            <person name="Delwiche C.F."/>
            <person name="Petrasek J."/>
            <person name="Van de Peer Y."/>
            <person name="Friml J."/>
            <person name="Beilby M."/>
            <person name="Dolan L."/>
            <person name="Kohara Y."/>
            <person name="Sugano S."/>
            <person name="Fujiyama A."/>
            <person name="Delaux P.-M."/>
            <person name="Quint M."/>
            <person name="TheiBen G."/>
            <person name="Hagemann M."/>
            <person name="Harholt J."/>
            <person name="Dunand C."/>
            <person name="Zachgo S."/>
            <person name="Langdale J."/>
            <person name="Maumus F."/>
            <person name="Straeten D.V.D."/>
            <person name="Gould S.B."/>
            <person name="Rensing S.A."/>
        </authorList>
    </citation>
    <scope>NUCLEOTIDE SEQUENCE [LARGE SCALE GENOMIC DNA]</scope>
    <source>
        <strain evidence="3 4">S276</strain>
    </source>
</reference>